<proteinExistence type="predicted"/>
<dbReference type="Proteomes" id="UP000821845">
    <property type="component" value="Chromosome 1"/>
</dbReference>
<evidence type="ECO:0000313" key="2">
    <source>
        <dbReference type="Proteomes" id="UP000821845"/>
    </source>
</evidence>
<reference evidence="1" key="1">
    <citation type="submission" date="2020-05" db="EMBL/GenBank/DDBJ databases">
        <title>Large-scale comparative analyses of tick genomes elucidate their genetic diversity and vector capacities.</title>
        <authorList>
            <person name="Jia N."/>
            <person name="Wang J."/>
            <person name="Shi W."/>
            <person name="Du L."/>
            <person name="Sun Y."/>
            <person name="Zhan W."/>
            <person name="Jiang J."/>
            <person name="Wang Q."/>
            <person name="Zhang B."/>
            <person name="Ji P."/>
            <person name="Sakyi L.B."/>
            <person name="Cui X."/>
            <person name="Yuan T."/>
            <person name="Jiang B."/>
            <person name="Yang W."/>
            <person name="Lam T.T.-Y."/>
            <person name="Chang Q."/>
            <person name="Ding S."/>
            <person name="Wang X."/>
            <person name="Zhu J."/>
            <person name="Ruan X."/>
            <person name="Zhao L."/>
            <person name="Wei J."/>
            <person name="Que T."/>
            <person name="Du C."/>
            <person name="Cheng J."/>
            <person name="Dai P."/>
            <person name="Han X."/>
            <person name="Huang E."/>
            <person name="Gao Y."/>
            <person name="Liu J."/>
            <person name="Shao H."/>
            <person name="Ye R."/>
            <person name="Li L."/>
            <person name="Wei W."/>
            <person name="Wang X."/>
            <person name="Wang C."/>
            <person name="Yang T."/>
            <person name="Huo Q."/>
            <person name="Li W."/>
            <person name="Guo W."/>
            <person name="Chen H."/>
            <person name="Zhou L."/>
            <person name="Ni X."/>
            <person name="Tian J."/>
            <person name="Zhou Y."/>
            <person name="Sheng Y."/>
            <person name="Liu T."/>
            <person name="Pan Y."/>
            <person name="Xia L."/>
            <person name="Li J."/>
            <person name="Zhao F."/>
            <person name="Cao W."/>
        </authorList>
    </citation>
    <scope>NUCLEOTIDE SEQUENCE</scope>
    <source>
        <strain evidence="1">Hyas-2018</strain>
    </source>
</reference>
<gene>
    <name evidence="1" type="ORF">HPB50_012765</name>
</gene>
<protein>
    <submittedName>
        <fullName evidence="1">Uncharacterized protein</fullName>
    </submittedName>
</protein>
<dbReference type="EMBL" id="CM023481">
    <property type="protein sequence ID" value="KAH6946317.1"/>
    <property type="molecule type" value="Genomic_DNA"/>
</dbReference>
<sequence>MDGEVETSIEDEKPEVAFYEQQLTEAMNVLGAMGVTYDDYVTVDTALVMWECQSITEIVANSAASEAGDCDDYEHEPQNSGELAVELSNRSFGDAIAALDLLHRLK</sequence>
<organism evidence="1 2">
    <name type="scientific">Hyalomma asiaticum</name>
    <name type="common">Tick</name>
    <dbReference type="NCBI Taxonomy" id="266040"/>
    <lineage>
        <taxon>Eukaryota</taxon>
        <taxon>Metazoa</taxon>
        <taxon>Ecdysozoa</taxon>
        <taxon>Arthropoda</taxon>
        <taxon>Chelicerata</taxon>
        <taxon>Arachnida</taxon>
        <taxon>Acari</taxon>
        <taxon>Parasitiformes</taxon>
        <taxon>Ixodida</taxon>
        <taxon>Ixodoidea</taxon>
        <taxon>Ixodidae</taxon>
        <taxon>Hyalomminae</taxon>
        <taxon>Hyalomma</taxon>
    </lineage>
</organism>
<comment type="caution">
    <text evidence="1">The sequence shown here is derived from an EMBL/GenBank/DDBJ whole genome shotgun (WGS) entry which is preliminary data.</text>
</comment>
<keyword evidence="2" id="KW-1185">Reference proteome</keyword>
<name>A0ACB7TJ23_HYAAI</name>
<evidence type="ECO:0000313" key="1">
    <source>
        <dbReference type="EMBL" id="KAH6946317.1"/>
    </source>
</evidence>
<accession>A0ACB7TJ23</accession>